<dbReference type="PROSITE" id="PS50212">
    <property type="entry name" value="RASGEF_NTER"/>
    <property type="match status" value="1"/>
</dbReference>
<reference evidence="5 6" key="1">
    <citation type="journal article" date="2018" name="Genome Biol. Evol.">
        <title>Multiple Roots of Fruiting Body Formation in Amoebozoa.</title>
        <authorList>
            <person name="Hillmann F."/>
            <person name="Forbes G."/>
            <person name="Novohradska S."/>
            <person name="Ferling I."/>
            <person name="Riege K."/>
            <person name="Groth M."/>
            <person name="Westermann M."/>
            <person name="Marz M."/>
            <person name="Spaller T."/>
            <person name="Winckler T."/>
            <person name="Schaap P."/>
            <person name="Glockner G."/>
        </authorList>
    </citation>
    <scope>NUCLEOTIDE SEQUENCE [LARGE SCALE GENOMIC DNA]</scope>
    <source>
        <strain evidence="5 6">Jena</strain>
    </source>
</reference>
<dbReference type="PANTHER" id="PTHR23113">
    <property type="entry name" value="GUANINE NUCLEOTIDE EXCHANGE FACTOR"/>
    <property type="match status" value="1"/>
</dbReference>
<dbReference type="Gene3D" id="1.20.870.10">
    <property type="entry name" value="Son of sevenless (SoS) protein Chain: S domain 1"/>
    <property type="match status" value="1"/>
</dbReference>
<evidence type="ECO:0000313" key="5">
    <source>
        <dbReference type="EMBL" id="PRP83075.1"/>
    </source>
</evidence>
<keyword evidence="1 2" id="KW-0344">Guanine-nucleotide releasing factor</keyword>
<organism evidence="5 6">
    <name type="scientific">Planoprotostelium fungivorum</name>
    <dbReference type="NCBI Taxonomy" id="1890364"/>
    <lineage>
        <taxon>Eukaryota</taxon>
        <taxon>Amoebozoa</taxon>
        <taxon>Evosea</taxon>
        <taxon>Variosea</taxon>
        <taxon>Cavosteliida</taxon>
        <taxon>Cavosteliaceae</taxon>
        <taxon>Planoprotostelium</taxon>
    </lineage>
</organism>
<feature type="domain" description="Ras-GEF" evidence="3">
    <location>
        <begin position="408"/>
        <end position="636"/>
    </location>
</feature>
<dbReference type="InterPro" id="IPR036964">
    <property type="entry name" value="RASGEF_cat_dom_sf"/>
</dbReference>
<name>A0A2P6NGJ5_9EUKA</name>
<evidence type="ECO:0000313" key="6">
    <source>
        <dbReference type="Proteomes" id="UP000241769"/>
    </source>
</evidence>
<dbReference type="EMBL" id="MDYQ01000090">
    <property type="protein sequence ID" value="PRP83075.1"/>
    <property type="molecule type" value="Genomic_DNA"/>
</dbReference>
<evidence type="ECO:0000256" key="1">
    <source>
        <dbReference type="ARBA" id="ARBA00022658"/>
    </source>
</evidence>
<dbReference type="InterPro" id="IPR000651">
    <property type="entry name" value="Ras-like_Gua-exchang_fac_N"/>
</dbReference>
<comment type="caution">
    <text evidence="5">The sequence shown here is derived from an EMBL/GenBank/DDBJ whole genome shotgun (WGS) entry which is preliminary data.</text>
</comment>
<proteinExistence type="predicted"/>
<evidence type="ECO:0000259" key="4">
    <source>
        <dbReference type="PROSITE" id="PS50212"/>
    </source>
</evidence>
<dbReference type="GO" id="GO:0007264">
    <property type="term" value="P:small GTPase-mediated signal transduction"/>
    <property type="evidence" value="ECO:0007669"/>
    <property type="project" value="InterPro"/>
</dbReference>
<dbReference type="SUPFAM" id="SSF48366">
    <property type="entry name" value="Ras GEF"/>
    <property type="match status" value="1"/>
</dbReference>
<dbReference type="STRING" id="1890364.A0A2P6NGJ5"/>
<protein>
    <submittedName>
        <fullName evidence="5">Uncharacterized protein</fullName>
    </submittedName>
</protein>
<keyword evidence="6" id="KW-1185">Reference proteome</keyword>
<gene>
    <name evidence="5" type="ORF">PROFUN_09671</name>
</gene>
<dbReference type="PROSITE" id="PS50009">
    <property type="entry name" value="RASGEF_CAT"/>
    <property type="match status" value="1"/>
</dbReference>
<accession>A0A2P6NGJ5</accession>
<dbReference type="InParanoid" id="A0A2P6NGJ5"/>
<dbReference type="InterPro" id="IPR001895">
    <property type="entry name" value="RASGEF_cat_dom"/>
</dbReference>
<dbReference type="Proteomes" id="UP000241769">
    <property type="component" value="Unassembled WGS sequence"/>
</dbReference>
<sequence>MRDTTAYNGRASFMLYKSSLRIHNHGSNEEPQWIDVRLAFEDDDLVCFHDLAEEPFRRVCIRKYEVTADGKDRITLSSADKDICLSMSMRASAIHVPQLELRFDVLDENTRDSIFHTMQHHLKRDAAAVIIQRAVSKMLCRTHFRRFVQFTIARAKSSRFFDIQKDKASAKLEIDGAVSLIQRAWRRHKVLQKWKALLSQKKEAVAEERKYNVELKPITFSQLVNDESPEMITYKKSKGKFLTMRKSTNGLSPLLERNKISVSSAKFQKLVEIMCRDYNTAESGYTTIMLNTLPHYTNPFEFFQMLRFIFISTLKETQTKVTDVLLRWVSLFPEDFINEELIKRIEAFLPYIDKLVGNQQGDRMRQGMLKSTLAGRSGARRAMTIVATKNIPPIIERVKDPKSIFDLDELEVARQLTLASSASWREVRLREFCNLAWEKRGKERKARNLIMFIERCNKISLWVCHLIMEKDSIQLSASMIAFWINVAEHCRSMGNFSDLVAIMTGLQHSSVSRLKKRWAAVSDKDIKLFNSLQEVVKMDSNYKNLRSITKKTPTPIVPFVGIWLHDLVFLEENPTFIQGRVSFEKLEMLNELFDKITRTWTDDYHFLFLGKYQELLWPEHVTEKQVYTRSLLLERRGA</sequence>
<evidence type="ECO:0000256" key="2">
    <source>
        <dbReference type="PROSITE-ProRule" id="PRU00168"/>
    </source>
</evidence>
<dbReference type="InterPro" id="IPR023578">
    <property type="entry name" value="Ras_GEF_dom_sf"/>
</dbReference>
<dbReference type="SMART" id="SM00147">
    <property type="entry name" value="RasGEF"/>
    <property type="match status" value="1"/>
</dbReference>
<dbReference type="GO" id="GO:0005085">
    <property type="term" value="F:guanyl-nucleotide exchange factor activity"/>
    <property type="evidence" value="ECO:0007669"/>
    <property type="project" value="UniProtKB-KW"/>
</dbReference>
<dbReference type="AlphaFoldDB" id="A0A2P6NGJ5"/>
<dbReference type="InterPro" id="IPR008937">
    <property type="entry name" value="Ras-like_GEF"/>
</dbReference>
<evidence type="ECO:0000259" key="3">
    <source>
        <dbReference type="PROSITE" id="PS50009"/>
    </source>
</evidence>
<dbReference type="Pfam" id="PF00617">
    <property type="entry name" value="RasGEF"/>
    <property type="match status" value="1"/>
</dbReference>
<feature type="domain" description="N-terminal Ras-GEF" evidence="4">
    <location>
        <begin position="258"/>
        <end position="372"/>
    </location>
</feature>
<dbReference type="PANTHER" id="PTHR23113:SF99">
    <property type="entry name" value="RASGEF DOMAIN-CONTAINING PROTEIN"/>
    <property type="match status" value="1"/>
</dbReference>
<dbReference type="OrthoDB" id="20818at2759"/>
<dbReference type="Gene3D" id="1.10.840.10">
    <property type="entry name" value="Ras guanine-nucleotide exchange factors catalytic domain"/>
    <property type="match status" value="1"/>
</dbReference>